<evidence type="ECO:0000259" key="7">
    <source>
        <dbReference type="SMART" id="SM00849"/>
    </source>
</evidence>
<dbReference type="InterPro" id="IPR036388">
    <property type="entry name" value="WH-like_DNA-bd_sf"/>
</dbReference>
<dbReference type="Pfam" id="PF17778">
    <property type="entry name" value="WHD_BLACT"/>
    <property type="match status" value="1"/>
</dbReference>
<keyword evidence="8" id="KW-1185">Reference proteome</keyword>
<evidence type="ECO:0000256" key="4">
    <source>
        <dbReference type="ARBA" id="ARBA00022801"/>
    </source>
</evidence>
<evidence type="ECO:0000256" key="3">
    <source>
        <dbReference type="ARBA" id="ARBA00022723"/>
    </source>
</evidence>
<sequence>MVLLDTIRDYAQIVAAAATYFYARIFSRTMNPALTDIEPSTQLSETVWRILGANPSPFTLQGTNTYLVGSGPSRILIDTGEKNKPAYISELRDVLKDNKISAIICTHWHDDHVGGIKDVKDKISGNDIPVYKFKNPNGREDDSVYKYIEDGAIIKVPGTTLRVIASPGHTMDHISLYFEEEGSLFCGDCILGEGTTIFEDLYTYMQSLQRLLDTKPSRIYSGHGPVIENGIEKINEYITHRNRREEQILSALSGDKTLSAMEITNVVYPTLSWSMKLGALNNVNQHLTKLIKEKKVIKTGRGYQIIN</sequence>
<dbReference type="Gene3D" id="1.10.10.10">
    <property type="entry name" value="Winged helix-like DNA-binding domain superfamily/Winged helix DNA-binding domain"/>
    <property type="match status" value="1"/>
</dbReference>
<dbReference type="InterPro" id="IPR036866">
    <property type="entry name" value="RibonucZ/Hydroxyglut_hydro"/>
</dbReference>
<evidence type="ECO:0000256" key="5">
    <source>
        <dbReference type="ARBA" id="ARBA00022833"/>
    </source>
</evidence>
<comment type="similarity">
    <text evidence="2">Belongs to the metallo-beta-lactamase superfamily. Glyoxalase II family.</text>
</comment>
<dbReference type="PANTHER" id="PTHR23131">
    <property type="entry name" value="ENDORIBONUCLEASE LACTB2"/>
    <property type="match status" value="1"/>
</dbReference>
<dbReference type="CDD" id="cd07722">
    <property type="entry name" value="LACTB2-like_MBL-fold"/>
    <property type="match status" value="1"/>
</dbReference>
<dbReference type="AlphaFoldDB" id="A0A0N5AMR1"/>
<dbReference type="InterPro" id="IPR001279">
    <property type="entry name" value="Metallo-B-lactamas"/>
</dbReference>
<dbReference type="PANTHER" id="PTHR23131:SF0">
    <property type="entry name" value="ENDORIBONUCLEASE LACTB2"/>
    <property type="match status" value="1"/>
</dbReference>
<dbReference type="WBParaSite" id="SMUV_0000587701-mRNA-1">
    <property type="protein sequence ID" value="SMUV_0000587701-mRNA-1"/>
    <property type="gene ID" value="SMUV_0000587701"/>
</dbReference>
<organism evidence="8 9">
    <name type="scientific">Syphacia muris</name>
    <dbReference type="NCBI Taxonomy" id="451379"/>
    <lineage>
        <taxon>Eukaryota</taxon>
        <taxon>Metazoa</taxon>
        <taxon>Ecdysozoa</taxon>
        <taxon>Nematoda</taxon>
        <taxon>Chromadorea</taxon>
        <taxon>Rhabditida</taxon>
        <taxon>Spirurina</taxon>
        <taxon>Oxyuridomorpha</taxon>
        <taxon>Oxyuroidea</taxon>
        <taxon>Oxyuridae</taxon>
        <taxon>Syphacia</taxon>
    </lineage>
</organism>
<keyword evidence="5" id="KW-0862">Zinc</keyword>
<dbReference type="Gene3D" id="3.60.15.10">
    <property type="entry name" value="Ribonuclease Z/Hydroxyacylglutathione hydrolase-like"/>
    <property type="match status" value="1"/>
</dbReference>
<evidence type="ECO:0000256" key="1">
    <source>
        <dbReference type="ARBA" id="ARBA00001947"/>
    </source>
</evidence>
<evidence type="ECO:0000313" key="9">
    <source>
        <dbReference type="WBParaSite" id="SMUV_0000587701-mRNA-1"/>
    </source>
</evidence>
<evidence type="ECO:0000256" key="6">
    <source>
        <dbReference type="ARBA" id="ARBA00069358"/>
    </source>
</evidence>
<dbReference type="PROSITE" id="PS00743">
    <property type="entry name" value="BETA_LACTAMASE_B_1"/>
    <property type="match status" value="1"/>
</dbReference>
<dbReference type="Pfam" id="PF00753">
    <property type="entry name" value="Lactamase_B"/>
    <property type="match status" value="1"/>
</dbReference>
<reference evidence="9" key="1">
    <citation type="submission" date="2017-02" db="UniProtKB">
        <authorList>
            <consortium name="WormBaseParasite"/>
        </authorList>
    </citation>
    <scope>IDENTIFICATION</scope>
</reference>
<dbReference type="InterPro" id="IPR001018">
    <property type="entry name" value="Beta-lactamase_class-B_CS"/>
</dbReference>
<keyword evidence="3" id="KW-0479">Metal-binding</keyword>
<evidence type="ECO:0000256" key="2">
    <source>
        <dbReference type="ARBA" id="ARBA00006759"/>
    </source>
</evidence>
<dbReference type="GO" id="GO:0004521">
    <property type="term" value="F:RNA endonuclease activity"/>
    <property type="evidence" value="ECO:0007669"/>
    <property type="project" value="TreeGrafter"/>
</dbReference>
<feature type="domain" description="Metallo-beta-lactamase" evidence="7">
    <location>
        <begin position="62"/>
        <end position="223"/>
    </location>
</feature>
<dbReference type="GO" id="GO:0008800">
    <property type="term" value="F:beta-lactamase activity"/>
    <property type="evidence" value="ECO:0007669"/>
    <property type="project" value="InterPro"/>
</dbReference>
<dbReference type="InterPro" id="IPR047921">
    <property type="entry name" value="LACTB2-like_MBL-fold"/>
</dbReference>
<dbReference type="InterPro" id="IPR050662">
    <property type="entry name" value="Sec-metab_biosynth-thioest"/>
</dbReference>
<keyword evidence="4" id="KW-0378">Hydrolase</keyword>
<dbReference type="FunFam" id="3.60.15.10:FF:000017">
    <property type="entry name" value="Lactamase beta 2"/>
    <property type="match status" value="1"/>
</dbReference>
<dbReference type="GO" id="GO:0005759">
    <property type="term" value="C:mitochondrial matrix"/>
    <property type="evidence" value="ECO:0007669"/>
    <property type="project" value="TreeGrafter"/>
</dbReference>
<dbReference type="SUPFAM" id="SSF56281">
    <property type="entry name" value="Metallo-hydrolase/oxidoreductase"/>
    <property type="match status" value="1"/>
</dbReference>
<protein>
    <recommendedName>
        <fullName evidence="6">Beta-lactamase-like protein 2 homolog</fullName>
    </recommendedName>
</protein>
<dbReference type="STRING" id="451379.A0A0N5AMR1"/>
<comment type="cofactor">
    <cofactor evidence="1">
        <name>Zn(2+)</name>
        <dbReference type="ChEBI" id="CHEBI:29105"/>
    </cofactor>
</comment>
<evidence type="ECO:0000313" key="8">
    <source>
        <dbReference type="Proteomes" id="UP000046393"/>
    </source>
</evidence>
<dbReference type="SMART" id="SM00849">
    <property type="entry name" value="Lactamase_B"/>
    <property type="match status" value="1"/>
</dbReference>
<dbReference type="InterPro" id="IPR041516">
    <property type="entry name" value="LACTB2_WH"/>
</dbReference>
<accession>A0A0N5AMR1</accession>
<name>A0A0N5AMR1_9BILA</name>
<dbReference type="GO" id="GO:0003727">
    <property type="term" value="F:single-stranded RNA binding"/>
    <property type="evidence" value="ECO:0007669"/>
    <property type="project" value="TreeGrafter"/>
</dbReference>
<dbReference type="GO" id="GO:0008270">
    <property type="term" value="F:zinc ion binding"/>
    <property type="evidence" value="ECO:0007669"/>
    <property type="project" value="InterPro"/>
</dbReference>
<dbReference type="Proteomes" id="UP000046393">
    <property type="component" value="Unplaced"/>
</dbReference>
<dbReference type="GO" id="GO:0017001">
    <property type="term" value="P:antibiotic catabolic process"/>
    <property type="evidence" value="ECO:0007669"/>
    <property type="project" value="InterPro"/>
</dbReference>
<proteinExistence type="inferred from homology"/>